<dbReference type="EMBL" id="DRNO01000204">
    <property type="protein sequence ID" value="HFC03826.1"/>
    <property type="molecule type" value="Genomic_DNA"/>
</dbReference>
<evidence type="ECO:0000256" key="2">
    <source>
        <dbReference type="ARBA" id="ARBA00047806"/>
    </source>
</evidence>
<dbReference type="Gene3D" id="3.30.1060.10">
    <property type="entry name" value="Peptide methionine sulphoxide reductase MsrA"/>
    <property type="match status" value="1"/>
</dbReference>
<evidence type="ECO:0000259" key="5">
    <source>
        <dbReference type="Pfam" id="PF01625"/>
    </source>
</evidence>
<dbReference type="EC" id="1.8.4.11" evidence="4"/>
<accession>A0A7V2SLN5</accession>
<comment type="function">
    <text evidence="4">Has an important function as a repair enzyme for proteins that have been inactivated by oxidation. Catalyzes the reversible oxidation-reduction of methionine sulfoxide in proteins to methionine.</text>
</comment>
<evidence type="ECO:0000256" key="3">
    <source>
        <dbReference type="ARBA" id="ARBA00048782"/>
    </source>
</evidence>
<dbReference type="PANTHER" id="PTHR43774">
    <property type="entry name" value="PEPTIDE METHIONINE SULFOXIDE REDUCTASE"/>
    <property type="match status" value="1"/>
</dbReference>
<dbReference type="SUPFAM" id="SSF55068">
    <property type="entry name" value="Peptide methionine sulfoxide reductase"/>
    <property type="match status" value="1"/>
</dbReference>
<gene>
    <name evidence="4 6" type="primary">msrA</name>
    <name evidence="6" type="ORF">ENJ74_03025</name>
</gene>
<dbReference type="PANTHER" id="PTHR43774:SF1">
    <property type="entry name" value="PEPTIDE METHIONINE SULFOXIDE REDUCTASE MSRA 2"/>
    <property type="match status" value="1"/>
</dbReference>
<dbReference type="HAMAP" id="MF_01401">
    <property type="entry name" value="MsrA"/>
    <property type="match status" value="1"/>
</dbReference>
<feature type="active site" evidence="4">
    <location>
        <position position="12"/>
    </location>
</feature>
<evidence type="ECO:0000313" key="6">
    <source>
        <dbReference type="EMBL" id="HFC03826.1"/>
    </source>
</evidence>
<protein>
    <recommendedName>
        <fullName evidence="4">Peptide methionine sulfoxide reductase MsrA</fullName>
        <shortName evidence="4">Protein-methionine-S-oxide reductase</shortName>
        <ecNumber evidence="4">1.8.4.11</ecNumber>
    </recommendedName>
    <alternativeName>
        <fullName evidence="4">Peptide-methionine (S)-S-oxide reductase</fullName>
        <shortName evidence="4">Peptide Met(O) reductase</shortName>
    </alternativeName>
</protein>
<dbReference type="Proteomes" id="UP000885722">
    <property type="component" value="Unassembled WGS sequence"/>
</dbReference>
<keyword evidence="1 4" id="KW-0560">Oxidoreductase</keyword>
<dbReference type="AlphaFoldDB" id="A0A7V2SLN5"/>
<dbReference type="GO" id="GO:0008113">
    <property type="term" value="F:peptide-methionine (S)-S-oxide reductase activity"/>
    <property type="evidence" value="ECO:0007669"/>
    <property type="project" value="UniProtKB-UniRule"/>
</dbReference>
<reference evidence="6" key="1">
    <citation type="journal article" date="2020" name="mSystems">
        <title>Genome- and Community-Level Interaction Insights into Carbon Utilization and Element Cycling Functions of Hydrothermarchaeota in Hydrothermal Sediment.</title>
        <authorList>
            <person name="Zhou Z."/>
            <person name="Liu Y."/>
            <person name="Xu W."/>
            <person name="Pan J."/>
            <person name="Luo Z.H."/>
            <person name="Li M."/>
        </authorList>
    </citation>
    <scope>NUCLEOTIDE SEQUENCE [LARGE SCALE GENOMIC DNA]</scope>
    <source>
        <strain evidence="6">HyVt-513</strain>
    </source>
</reference>
<dbReference type="NCBIfam" id="TIGR00401">
    <property type="entry name" value="msrA"/>
    <property type="match status" value="1"/>
</dbReference>
<comment type="caution">
    <text evidence="6">The sequence shown here is derived from an EMBL/GenBank/DDBJ whole genome shotgun (WGS) entry which is preliminary data.</text>
</comment>
<proteinExistence type="inferred from homology"/>
<organism evidence="6">
    <name type="scientific">Nitratifractor salsuginis</name>
    <dbReference type="NCBI Taxonomy" id="269261"/>
    <lineage>
        <taxon>Bacteria</taxon>
        <taxon>Pseudomonadati</taxon>
        <taxon>Campylobacterota</taxon>
        <taxon>Epsilonproteobacteria</taxon>
        <taxon>Campylobacterales</taxon>
        <taxon>Sulfurovaceae</taxon>
        <taxon>Nitratifractor</taxon>
    </lineage>
</organism>
<comment type="catalytic activity">
    <reaction evidence="2 4">
        <text>L-methionyl-[protein] + [thioredoxin]-disulfide + H2O = L-methionyl-(S)-S-oxide-[protein] + [thioredoxin]-dithiol</text>
        <dbReference type="Rhea" id="RHEA:14217"/>
        <dbReference type="Rhea" id="RHEA-COMP:10698"/>
        <dbReference type="Rhea" id="RHEA-COMP:10700"/>
        <dbReference type="Rhea" id="RHEA-COMP:12313"/>
        <dbReference type="Rhea" id="RHEA-COMP:12315"/>
        <dbReference type="ChEBI" id="CHEBI:15377"/>
        <dbReference type="ChEBI" id="CHEBI:16044"/>
        <dbReference type="ChEBI" id="CHEBI:29950"/>
        <dbReference type="ChEBI" id="CHEBI:44120"/>
        <dbReference type="ChEBI" id="CHEBI:50058"/>
        <dbReference type="EC" id="1.8.4.11"/>
    </reaction>
</comment>
<evidence type="ECO:0000256" key="1">
    <source>
        <dbReference type="ARBA" id="ARBA00023002"/>
    </source>
</evidence>
<dbReference type="Pfam" id="PF01625">
    <property type="entry name" value="PMSR"/>
    <property type="match status" value="1"/>
</dbReference>
<comment type="catalytic activity">
    <reaction evidence="3 4">
        <text>[thioredoxin]-disulfide + L-methionine + H2O = L-methionine (S)-S-oxide + [thioredoxin]-dithiol</text>
        <dbReference type="Rhea" id="RHEA:19993"/>
        <dbReference type="Rhea" id="RHEA-COMP:10698"/>
        <dbReference type="Rhea" id="RHEA-COMP:10700"/>
        <dbReference type="ChEBI" id="CHEBI:15377"/>
        <dbReference type="ChEBI" id="CHEBI:29950"/>
        <dbReference type="ChEBI" id="CHEBI:50058"/>
        <dbReference type="ChEBI" id="CHEBI:57844"/>
        <dbReference type="ChEBI" id="CHEBI:58772"/>
        <dbReference type="EC" id="1.8.4.11"/>
    </reaction>
</comment>
<feature type="domain" description="Peptide methionine sulphoxide reductase MsrA" evidence="5">
    <location>
        <begin position="5"/>
        <end position="156"/>
    </location>
</feature>
<name>A0A7V2SLN5_9BACT</name>
<dbReference type="InterPro" id="IPR036509">
    <property type="entry name" value="Met_Sox_Rdtase_MsrA_sf"/>
</dbReference>
<dbReference type="InterPro" id="IPR002569">
    <property type="entry name" value="Met_Sox_Rdtase_MsrA_dom"/>
</dbReference>
<comment type="similarity">
    <text evidence="4">Belongs to the MsrA Met sulfoxide reductase family.</text>
</comment>
<sequence length="180" mass="20767">MAMREAILGGGCFWCLDAAFRQIDGVADVISGYANGHVENPDYKTVCTDTTGHAEVVKILYEDTELSYRDLLEIFYALHDPTTLNRQGADFGSQYRSTILYQSDEERRIAEEVTREVQQHLDRRIVTKIEPLRNFYPAEEYHQNYFAKNPTQGYCQMVVAPKVRKVREKFGEKVKNSPNF</sequence>
<evidence type="ECO:0000256" key="4">
    <source>
        <dbReference type="HAMAP-Rule" id="MF_01401"/>
    </source>
</evidence>